<feature type="non-terminal residue" evidence="3">
    <location>
        <position position="1"/>
    </location>
</feature>
<proteinExistence type="predicted"/>
<comment type="caution">
    <text evidence="3">The sequence shown here is derived from an EMBL/GenBank/DDBJ whole genome shotgun (WGS) entry which is preliminary data.</text>
</comment>
<organism evidence="3 4">
    <name type="scientific">Histophilus somni</name>
    <name type="common">Haemophilus somnus</name>
    <dbReference type="NCBI Taxonomy" id="731"/>
    <lineage>
        <taxon>Bacteria</taxon>
        <taxon>Pseudomonadati</taxon>
        <taxon>Pseudomonadota</taxon>
        <taxon>Gammaproteobacteria</taxon>
        <taxon>Pasteurellales</taxon>
        <taxon>Pasteurellaceae</taxon>
        <taxon>Histophilus</taxon>
    </lineage>
</organism>
<dbReference type="EMBL" id="SNRV01000021">
    <property type="protein sequence ID" value="TEW28960.1"/>
    <property type="molecule type" value="Genomic_DNA"/>
</dbReference>
<dbReference type="InterPro" id="IPR011049">
    <property type="entry name" value="Serralysin-like_metalloprot_C"/>
</dbReference>
<dbReference type="AlphaFoldDB" id="A0AAX2S1G9"/>
<evidence type="ECO:0000256" key="1">
    <source>
        <dbReference type="SAM" id="Phobius"/>
    </source>
</evidence>
<dbReference type="GO" id="GO:0019867">
    <property type="term" value="C:outer membrane"/>
    <property type="evidence" value="ECO:0007669"/>
    <property type="project" value="InterPro"/>
</dbReference>
<dbReference type="InterPro" id="IPR008635">
    <property type="entry name" value="Coiled_stalk_dom"/>
</dbReference>
<dbReference type="Gene3D" id="2.150.10.10">
    <property type="entry name" value="Serralysin-like metalloprotease, C-terminal"/>
    <property type="match status" value="1"/>
</dbReference>
<sequence>QCKAVSELASNRQIASSSESKPKCGVFFGVFGAFKLAPLVLALSVALPVEVLGQSFSPGVTGLQDGEARDVENMMKTGIQGEGFIEVNGNSFSCMKQNNGAGGGFNGVNTQGIHNCSSNPIKIKLNDDITQKINKAAGLSDLFSRGGTETAPNGTTFHVFNGNISVNWKNAGTGANKQVIKVGDVGNETLLKHVAAGNVTDGSTDAVNGGQLYSVIEFFGELGKKVLGAEVFDDGTQKNYRFSNTTFKGVEYNGSSKPSGKTTFKDAINEAINAINQGMTFKVVWGSNNICIK</sequence>
<dbReference type="Proteomes" id="UP000297565">
    <property type="component" value="Unassembled WGS sequence"/>
</dbReference>
<name>A0AAX2S1G9_HISSO</name>
<keyword evidence="1" id="KW-0472">Membrane</keyword>
<protein>
    <recommendedName>
        <fullName evidence="2">Trimeric autotransporter adhesin YadA-like stalk domain-containing protein</fullName>
    </recommendedName>
</protein>
<reference evidence="3 4" key="1">
    <citation type="submission" date="2019-03" db="EMBL/GenBank/DDBJ databases">
        <title>Horizontal Gene Transfer Machinery in Histophilus somni.</title>
        <authorList>
            <person name="Mostafa Nazari M."/>
            <person name="Liljebjelke K."/>
        </authorList>
    </citation>
    <scope>NUCLEOTIDE SEQUENCE [LARGE SCALE GENOMIC DNA]</scope>
    <source>
        <strain evidence="3 4">UOC-EPH-KLM-04</strain>
    </source>
</reference>
<dbReference type="SUPFAM" id="SSF101967">
    <property type="entry name" value="Adhesin YadA, collagen-binding domain"/>
    <property type="match status" value="1"/>
</dbReference>
<dbReference type="Pfam" id="PF05662">
    <property type="entry name" value="YadA_stalk"/>
    <property type="match status" value="1"/>
</dbReference>
<evidence type="ECO:0000313" key="3">
    <source>
        <dbReference type="EMBL" id="TEW28960.1"/>
    </source>
</evidence>
<accession>A0AAX2S1G9</accession>
<evidence type="ECO:0000313" key="4">
    <source>
        <dbReference type="Proteomes" id="UP000297565"/>
    </source>
</evidence>
<evidence type="ECO:0000259" key="2">
    <source>
        <dbReference type="Pfam" id="PF05662"/>
    </source>
</evidence>
<gene>
    <name evidence="3" type="ORF">E2R48_07725</name>
</gene>
<feature type="domain" description="Trimeric autotransporter adhesin YadA-like stalk" evidence="2">
    <location>
        <begin position="193"/>
        <end position="217"/>
    </location>
</feature>
<feature type="transmembrane region" description="Helical" evidence="1">
    <location>
        <begin position="26"/>
        <end position="47"/>
    </location>
</feature>
<keyword evidence="1" id="KW-1133">Transmembrane helix</keyword>
<keyword evidence="1" id="KW-0812">Transmembrane</keyword>